<protein>
    <submittedName>
        <fullName evidence="2">Uncharacterized protein</fullName>
    </submittedName>
</protein>
<organism evidence="2 3">
    <name type="scientific">Massilia jejuensis</name>
    <dbReference type="NCBI Taxonomy" id="648894"/>
    <lineage>
        <taxon>Bacteria</taxon>
        <taxon>Pseudomonadati</taxon>
        <taxon>Pseudomonadota</taxon>
        <taxon>Betaproteobacteria</taxon>
        <taxon>Burkholderiales</taxon>
        <taxon>Oxalobacteraceae</taxon>
        <taxon>Telluria group</taxon>
        <taxon>Massilia</taxon>
    </lineage>
</organism>
<feature type="region of interest" description="Disordered" evidence="1">
    <location>
        <begin position="115"/>
        <end position="139"/>
    </location>
</feature>
<dbReference type="EMBL" id="JBHSMS010000026">
    <property type="protein sequence ID" value="MFC5511102.1"/>
    <property type="molecule type" value="Genomic_DNA"/>
</dbReference>
<comment type="caution">
    <text evidence="2">The sequence shown here is derived from an EMBL/GenBank/DDBJ whole genome shotgun (WGS) entry which is preliminary data.</text>
</comment>
<feature type="compositionally biased region" description="Low complexity" evidence="1">
    <location>
        <begin position="23"/>
        <end position="46"/>
    </location>
</feature>
<sequence length="139" mass="14702">MRATPKFIAVVLLVALVGPAVPVERGGSRPAAQPKPVRPKPAAAPASKYQVDCSISPDLCMTDPVARGCGEGRHWSSAGSGFAHCVEDDRNCADGKPAQRDEYDNLVCADEKAAGEGVIREEGGSTARLQDQQEKEKTQ</sequence>
<reference evidence="3" key="1">
    <citation type="journal article" date="2019" name="Int. J. Syst. Evol. Microbiol.">
        <title>The Global Catalogue of Microorganisms (GCM) 10K type strain sequencing project: providing services to taxonomists for standard genome sequencing and annotation.</title>
        <authorList>
            <consortium name="The Broad Institute Genomics Platform"/>
            <consortium name="The Broad Institute Genome Sequencing Center for Infectious Disease"/>
            <person name="Wu L."/>
            <person name="Ma J."/>
        </authorList>
    </citation>
    <scope>NUCLEOTIDE SEQUENCE [LARGE SCALE GENOMIC DNA]</scope>
    <source>
        <strain evidence="3">CCUG 38813</strain>
    </source>
</reference>
<keyword evidence="3" id="KW-1185">Reference proteome</keyword>
<dbReference type="RefSeq" id="WP_379719336.1">
    <property type="nucleotide sequence ID" value="NZ_JBHSMS010000026.1"/>
</dbReference>
<evidence type="ECO:0000313" key="3">
    <source>
        <dbReference type="Proteomes" id="UP001596031"/>
    </source>
</evidence>
<feature type="region of interest" description="Disordered" evidence="1">
    <location>
        <begin position="23"/>
        <end position="47"/>
    </location>
</feature>
<name>A0ABW0PHL8_9BURK</name>
<gene>
    <name evidence="2" type="ORF">ACFPOU_08175</name>
</gene>
<evidence type="ECO:0000256" key="1">
    <source>
        <dbReference type="SAM" id="MobiDB-lite"/>
    </source>
</evidence>
<accession>A0ABW0PHL8</accession>
<evidence type="ECO:0000313" key="2">
    <source>
        <dbReference type="EMBL" id="MFC5511102.1"/>
    </source>
</evidence>
<dbReference type="Proteomes" id="UP001596031">
    <property type="component" value="Unassembled WGS sequence"/>
</dbReference>
<proteinExistence type="predicted"/>